<dbReference type="InterPro" id="IPR020583">
    <property type="entry name" value="Inositol_monoP_metal-BS"/>
</dbReference>
<dbReference type="SUPFAM" id="SSF56655">
    <property type="entry name" value="Carbohydrate phosphatase"/>
    <property type="match status" value="1"/>
</dbReference>
<dbReference type="Gene3D" id="3.30.540.10">
    <property type="entry name" value="Fructose-1,6-Bisphosphatase, subunit A, domain 1"/>
    <property type="match status" value="1"/>
</dbReference>
<dbReference type="Proteomes" id="UP000316473">
    <property type="component" value="Chromosome"/>
</dbReference>
<feature type="binding site" evidence="5">
    <location>
        <position position="92"/>
    </location>
    <ligand>
        <name>Mg(2+)</name>
        <dbReference type="ChEBI" id="CHEBI:18420"/>
        <label>1</label>
        <note>catalytic</note>
    </ligand>
</feature>
<dbReference type="GO" id="GO:0008934">
    <property type="term" value="F:inositol monophosphate 1-phosphatase activity"/>
    <property type="evidence" value="ECO:0007669"/>
    <property type="project" value="TreeGrafter"/>
</dbReference>
<dbReference type="GO" id="GO:0046854">
    <property type="term" value="P:phosphatidylinositol phosphate biosynthetic process"/>
    <property type="evidence" value="ECO:0007669"/>
    <property type="project" value="InterPro"/>
</dbReference>
<keyword evidence="7" id="KW-1185">Reference proteome</keyword>
<dbReference type="InterPro" id="IPR000760">
    <property type="entry name" value="Inositol_monophosphatase-like"/>
</dbReference>
<gene>
    <name evidence="6" type="ORF">Nstercoris_00183</name>
</gene>
<dbReference type="PANTHER" id="PTHR20854">
    <property type="entry name" value="INOSITOL MONOPHOSPHATASE"/>
    <property type="match status" value="1"/>
</dbReference>
<proteinExistence type="inferred from homology"/>
<name>A0A4Y1YPV4_9PROT</name>
<comment type="similarity">
    <text evidence="1">Belongs to the inositol monophosphatase superfamily.</text>
</comment>
<dbReference type="GO" id="GO:0046872">
    <property type="term" value="F:metal ion binding"/>
    <property type="evidence" value="ECO:0007669"/>
    <property type="project" value="UniProtKB-KW"/>
</dbReference>
<feature type="binding site" evidence="5">
    <location>
        <position position="89"/>
    </location>
    <ligand>
        <name>Mg(2+)</name>
        <dbReference type="ChEBI" id="CHEBI:18420"/>
        <label>1</label>
        <note>catalytic</note>
    </ligand>
</feature>
<comment type="cofactor">
    <cofactor evidence="5">
        <name>Mg(2+)</name>
        <dbReference type="ChEBI" id="CHEBI:18420"/>
    </cofactor>
</comment>
<dbReference type="PANTHER" id="PTHR20854:SF4">
    <property type="entry name" value="INOSITOL-1-MONOPHOSPHATASE-RELATED"/>
    <property type="match status" value="1"/>
</dbReference>
<dbReference type="EMBL" id="AP019755">
    <property type="protein sequence ID" value="BBL33955.1"/>
    <property type="molecule type" value="Genomic_DNA"/>
</dbReference>
<feature type="binding site" evidence="5">
    <location>
        <position position="67"/>
    </location>
    <ligand>
        <name>Mg(2+)</name>
        <dbReference type="ChEBI" id="CHEBI:18420"/>
        <label>1</label>
        <note>catalytic</note>
    </ligand>
</feature>
<dbReference type="PRINTS" id="PR00377">
    <property type="entry name" value="IMPHPHTASES"/>
</dbReference>
<accession>A0A4Y1YPV4</accession>
<evidence type="ECO:0000256" key="3">
    <source>
        <dbReference type="ARBA" id="ARBA00022801"/>
    </source>
</evidence>
<dbReference type="PROSITE" id="PS00630">
    <property type="entry name" value="IMP_2"/>
    <property type="match status" value="1"/>
</dbReference>
<protein>
    <submittedName>
        <fullName evidence="6">Fructose-1, 6-bisphosphatase/inositol-1-monophosphatase</fullName>
    </submittedName>
</protein>
<dbReference type="AlphaFoldDB" id="A0A4Y1YPV4"/>
<dbReference type="Gene3D" id="3.40.190.80">
    <property type="match status" value="1"/>
</dbReference>
<sequence length="269" mass="30264">MASSLSVLQRVISVVREIAHKEIMPRYLQVERIYKADGSFYTAADLAAQESLLEELHKISPIAMLGEEMPEAQQQERWETSQGEVWSIDPIDGTSNFMNGLPYFAVSVALMRAGRSVLGVVYNPATDEMFYAEQGKGAFLNGQALPLSRHSAAKPSLNKAIANVDLKRLDHKLAMAIVTQPPYASQRNYGACTLEWCYTAAGYFDLYLHGGQKPWDYAAGCLILEEAGGHRCTLHEDDYWGSYPWRRSVIGALDRDLFIQWRDWVRTHA</sequence>
<dbReference type="InterPro" id="IPR020550">
    <property type="entry name" value="Inositol_monophosphatase_CS"/>
</dbReference>
<reference evidence="6 7" key="1">
    <citation type="submission" date="2019-06" db="EMBL/GenBank/DDBJ databases">
        <title>Nitrosomonas stercoris KYUHI-S whole genome shotgun sequence.</title>
        <authorList>
            <person name="Nakagawa T."/>
            <person name="Tsuchiya Y."/>
            <person name="Takahashi R."/>
        </authorList>
    </citation>
    <scope>NUCLEOTIDE SEQUENCE [LARGE SCALE GENOMIC DNA]</scope>
    <source>
        <strain evidence="6 7">KYUHI-S</strain>
    </source>
</reference>
<keyword evidence="3" id="KW-0378">Hydrolase</keyword>
<feature type="binding site" evidence="5">
    <location>
        <position position="91"/>
    </location>
    <ligand>
        <name>Mg(2+)</name>
        <dbReference type="ChEBI" id="CHEBI:18420"/>
        <label>1</label>
        <note>catalytic</note>
    </ligand>
</feature>
<dbReference type="Pfam" id="PF00459">
    <property type="entry name" value="Inositol_P"/>
    <property type="match status" value="1"/>
</dbReference>
<evidence type="ECO:0000313" key="7">
    <source>
        <dbReference type="Proteomes" id="UP000316473"/>
    </source>
</evidence>
<evidence type="ECO:0000256" key="4">
    <source>
        <dbReference type="ARBA" id="ARBA00022842"/>
    </source>
</evidence>
<dbReference type="KEGG" id="nst:Nstercoris_00183"/>
<keyword evidence="2 5" id="KW-0479">Metal-binding</keyword>
<organism evidence="6 7">
    <name type="scientific">Nitrosomonas stercoris</name>
    <dbReference type="NCBI Taxonomy" id="1444684"/>
    <lineage>
        <taxon>Bacteria</taxon>
        <taxon>Pseudomonadati</taxon>
        <taxon>Pseudomonadota</taxon>
        <taxon>Betaproteobacteria</taxon>
        <taxon>Nitrosomonadales</taxon>
        <taxon>Nitrosomonadaceae</taxon>
        <taxon>Nitrosomonas</taxon>
    </lineage>
</organism>
<evidence type="ECO:0000256" key="5">
    <source>
        <dbReference type="PIRSR" id="PIRSR600760-2"/>
    </source>
</evidence>
<feature type="binding site" evidence="5">
    <location>
        <position position="216"/>
    </location>
    <ligand>
        <name>Mg(2+)</name>
        <dbReference type="ChEBI" id="CHEBI:18420"/>
        <label>1</label>
        <note>catalytic</note>
    </ligand>
</feature>
<keyword evidence="4 5" id="KW-0460">Magnesium</keyword>
<dbReference type="GO" id="GO:0006020">
    <property type="term" value="P:inositol metabolic process"/>
    <property type="evidence" value="ECO:0007669"/>
    <property type="project" value="TreeGrafter"/>
</dbReference>
<dbReference type="CDD" id="cd01637">
    <property type="entry name" value="IMPase_like"/>
    <property type="match status" value="1"/>
</dbReference>
<dbReference type="GO" id="GO:0007165">
    <property type="term" value="P:signal transduction"/>
    <property type="evidence" value="ECO:0007669"/>
    <property type="project" value="TreeGrafter"/>
</dbReference>
<dbReference type="PROSITE" id="PS00629">
    <property type="entry name" value="IMP_1"/>
    <property type="match status" value="1"/>
</dbReference>
<evidence type="ECO:0000256" key="2">
    <source>
        <dbReference type="ARBA" id="ARBA00022723"/>
    </source>
</evidence>
<evidence type="ECO:0000256" key="1">
    <source>
        <dbReference type="ARBA" id="ARBA00009759"/>
    </source>
</evidence>
<evidence type="ECO:0000313" key="6">
    <source>
        <dbReference type="EMBL" id="BBL33955.1"/>
    </source>
</evidence>